<feature type="signal peptide" evidence="1">
    <location>
        <begin position="1"/>
        <end position="27"/>
    </location>
</feature>
<protein>
    <submittedName>
        <fullName evidence="2">Nickel uptake substrate-specific transmembrane region</fullName>
    </submittedName>
</protein>
<dbReference type="EMBL" id="LAQT01000003">
    <property type="protein sequence ID" value="KPC54197.1"/>
    <property type="molecule type" value="Genomic_DNA"/>
</dbReference>
<accession>A0A0N1JTP4</accession>
<evidence type="ECO:0000313" key="2">
    <source>
        <dbReference type="EMBL" id="KPC54197.1"/>
    </source>
</evidence>
<dbReference type="PATRIC" id="fig|857265.3.peg.1246"/>
<name>A0A0N1JTP4_9NEIS</name>
<dbReference type="AlphaFoldDB" id="A0A0N1JTP4"/>
<gene>
    <name evidence="2" type="ORF">WG78_06090</name>
</gene>
<proteinExistence type="predicted"/>
<dbReference type="Proteomes" id="UP000037939">
    <property type="component" value="Unassembled WGS sequence"/>
</dbReference>
<keyword evidence="2" id="KW-0812">Transmembrane</keyword>
<dbReference type="OrthoDB" id="5943at2"/>
<keyword evidence="3" id="KW-1185">Reference proteome</keyword>
<feature type="chain" id="PRO_5005875158" evidence="1">
    <location>
        <begin position="28"/>
        <end position="274"/>
    </location>
</feature>
<dbReference type="InterPro" id="IPR019613">
    <property type="entry name" value="DUF4198"/>
</dbReference>
<sequence>MKNLSLKKWLPLSMLAVTALLPLEAQAHRQWLLPSATVLAGNDPWMTVDAAVSNDLFDFENFPLKLDGLQITAPDGSAVQAEGASTGHLRSVFDLQLKQQGTYKIAVTTTAVMASYKLNGENKRWRGDVQALAKEIPADATDLKVTQMDARIETFVTRGKPTTSVFKPSGKGLELAPITHPDDLVAGTPASFRLLFDGKAAANLKVTIIPGGKRFRDQVGDFVVNTDADGKFSVKWPNAGLYYIGAETTDNASATKPATERRANYGATVEVAPQ</sequence>
<comment type="caution">
    <text evidence="2">The sequence shown here is derived from an EMBL/GenBank/DDBJ whole genome shotgun (WGS) entry which is preliminary data.</text>
</comment>
<dbReference type="Pfam" id="PF10670">
    <property type="entry name" value="DUF4198"/>
    <property type="match status" value="1"/>
</dbReference>
<evidence type="ECO:0000256" key="1">
    <source>
        <dbReference type="SAM" id="SignalP"/>
    </source>
</evidence>
<organism evidence="2 3">
    <name type="scientific">Amantichitinum ursilacus</name>
    <dbReference type="NCBI Taxonomy" id="857265"/>
    <lineage>
        <taxon>Bacteria</taxon>
        <taxon>Pseudomonadati</taxon>
        <taxon>Pseudomonadota</taxon>
        <taxon>Betaproteobacteria</taxon>
        <taxon>Neisseriales</taxon>
        <taxon>Chitinibacteraceae</taxon>
        <taxon>Amantichitinum</taxon>
    </lineage>
</organism>
<dbReference type="RefSeq" id="WP_053936889.1">
    <property type="nucleotide sequence ID" value="NZ_LAQT01000003.1"/>
</dbReference>
<keyword evidence="2" id="KW-0472">Membrane</keyword>
<reference evidence="2 3" key="1">
    <citation type="submission" date="2015-07" db="EMBL/GenBank/DDBJ databases">
        <title>Draft genome sequence of the Amantichitinum ursilacus IGB-41, a new chitin-degrading bacterium.</title>
        <authorList>
            <person name="Kirstahler P."/>
            <person name="Guenther M."/>
            <person name="Grumaz C."/>
            <person name="Rupp S."/>
            <person name="Zibek S."/>
            <person name="Sohn K."/>
        </authorList>
    </citation>
    <scope>NUCLEOTIDE SEQUENCE [LARGE SCALE GENOMIC DNA]</scope>
    <source>
        <strain evidence="2 3">IGB-41</strain>
    </source>
</reference>
<keyword evidence="1" id="KW-0732">Signal</keyword>
<dbReference type="STRING" id="857265.WG78_06090"/>
<evidence type="ECO:0000313" key="3">
    <source>
        <dbReference type="Proteomes" id="UP000037939"/>
    </source>
</evidence>